<organism evidence="1 2">
    <name type="scientific">Erythrobacter rubeus</name>
    <dbReference type="NCBI Taxonomy" id="2760803"/>
    <lineage>
        <taxon>Bacteria</taxon>
        <taxon>Pseudomonadati</taxon>
        <taxon>Pseudomonadota</taxon>
        <taxon>Alphaproteobacteria</taxon>
        <taxon>Sphingomonadales</taxon>
        <taxon>Erythrobacteraceae</taxon>
        <taxon>Erythrobacter/Porphyrobacter group</taxon>
        <taxon>Erythrobacter</taxon>
    </lineage>
</organism>
<comment type="caution">
    <text evidence="1">The sequence shown here is derived from an EMBL/GenBank/DDBJ whole genome shotgun (WGS) entry which is preliminary data.</text>
</comment>
<name>A0ABR8KUL5_9SPHN</name>
<keyword evidence="2" id="KW-1185">Reference proteome</keyword>
<dbReference type="Proteomes" id="UP000635384">
    <property type="component" value="Unassembled WGS sequence"/>
</dbReference>
<dbReference type="EMBL" id="JACXLC010000001">
    <property type="protein sequence ID" value="MBD2841947.1"/>
    <property type="molecule type" value="Genomic_DNA"/>
</dbReference>
<dbReference type="Gene3D" id="2.170.150.70">
    <property type="match status" value="1"/>
</dbReference>
<protein>
    <recommendedName>
        <fullName evidence="3">CENP-V/GFA domain-containing protein</fullName>
    </recommendedName>
</protein>
<reference evidence="1 2" key="1">
    <citation type="submission" date="2020-09" db="EMBL/GenBank/DDBJ databases">
        <authorList>
            <person name="Yoon J.-W."/>
        </authorList>
    </citation>
    <scope>NUCLEOTIDE SEQUENCE [LARGE SCALE GENOMIC DNA]</scope>
    <source>
        <strain evidence="1 2">KMU-140</strain>
    </source>
</reference>
<evidence type="ECO:0008006" key="3">
    <source>
        <dbReference type="Google" id="ProtNLM"/>
    </source>
</evidence>
<gene>
    <name evidence="1" type="ORF">IB285_06690</name>
</gene>
<dbReference type="InterPro" id="IPR011057">
    <property type="entry name" value="Mss4-like_sf"/>
</dbReference>
<dbReference type="SUPFAM" id="SSF51316">
    <property type="entry name" value="Mss4-like"/>
    <property type="match status" value="1"/>
</dbReference>
<dbReference type="RefSeq" id="WP_190787447.1">
    <property type="nucleotide sequence ID" value="NZ_JACXLC010000001.1"/>
</dbReference>
<sequence length="126" mass="14171">MLLTTQFAEDEIAPRVCGCDFCLKHRPNWFSDRTGQLAVNYAVEPTRYRFGSETADFLICPRCGVVVAAICKSDGKTIGVFNLNCLEAHQDWPAQAQDVNYDGEELQNRVERRAANWMPVSLKAIS</sequence>
<evidence type="ECO:0000313" key="1">
    <source>
        <dbReference type="EMBL" id="MBD2841947.1"/>
    </source>
</evidence>
<accession>A0ABR8KUL5</accession>
<evidence type="ECO:0000313" key="2">
    <source>
        <dbReference type="Proteomes" id="UP000635384"/>
    </source>
</evidence>
<proteinExistence type="predicted"/>